<accession>A0A4V1A2A5</accession>
<reference evidence="2 3" key="1">
    <citation type="submission" date="2018-07" db="EMBL/GenBank/DDBJ databases">
        <title>Exploring interactions and the metabolic potential of the ultra-small soil bacteria Hylemonella gracilis.</title>
        <authorList>
            <person name="Tyc O."/>
            <person name="Kulkarni P."/>
            <person name="Gawehns F."/>
            <person name="Hundscheid M."/>
            <person name="Zweers H."/>
            <person name="Garbeva P."/>
        </authorList>
    </citation>
    <scope>NUCLEOTIDE SEQUENCE [LARGE SCALE GENOMIC DNA]</scope>
    <source>
        <strain evidence="2 3">NS1</strain>
    </source>
</reference>
<evidence type="ECO:0008006" key="4">
    <source>
        <dbReference type="Google" id="ProtNLM"/>
    </source>
</evidence>
<organism evidence="2 3">
    <name type="scientific">Hylemonella gracilis</name>
    <dbReference type="NCBI Taxonomy" id="80880"/>
    <lineage>
        <taxon>Bacteria</taxon>
        <taxon>Pseudomonadati</taxon>
        <taxon>Pseudomonadota</taxon>
        <taxon>Betaproteobacteria</taxon>
        <taxon>Burkholderiales</taxon>
        <taxon>Comamonadaceae</taxon>
        <taxon>Hylemonella</taxon>
    </lineage>
</organism>
<gene>
    <name evidence="2" type="ORF">DW355_11995</name>
</gene>
<feature type="chain" id="PRO_5020590217" description="Secreted protein" evidence="1">
    <location>
        <begin position="19"/>
        <end position="202"/>
    </location>
</feature>
<protein>
    <recommendedName>
        <fullName evidence="4">Secreted protein</fullName>
    </recommendedName>
</protein>
<evidence type="ECO:0000313" key="2">
    <source>
        <dbReference type="EMBL" id="QBK05369.1"/>
    </source>
</evidence>
<dbReference type="KEGG" id="hgr:DW355_11995"/>
<evidence type="ECO:0000256" key="1">
    <source>
        <dbReference type="SAM" id="SignalP"/>
    </source>
</evidence>
<dbReference type="EMBL" id="CP031395">
    <property type="protein sequence ID" value="QBK05369.1"/>
    <property type="molecule type" value="Genomic_DNA"/>
</dbReference>
<evidence type="ECO:0000313" key="3">
    <source>
        <dbReference type="Proteomes" id="UP000292939"/>
    </source>
</evidence>
<proteinExistence type="predicted"/>
<dbReference type="Proteomes" id="UP000292939">
    <property type="component" value="Chromosome"/>
</dbReference>
<keyword evidence="1" id="KW-0732">Signal</keyword>
<name>A0A4V1A2A5_9BURK</name>
<sequence length="202" mass="22854">MNYKIFLFAALTMLGAHAHAEEADGKQSKTVQVGLAFKDGSSVGLKFLPPDEEGWVMTRPGGGVNFKKNAGSPTDSMEIEAYMMRLDTPIEPMASYMETIKRNITEGYERNKNFKISAFEVTEDPKDARCARIHLLLERVQLGQEAQERRWSEQYVLSCGSLKRKGMGFELRFYHRYVESGKDAQFAEKARKVLDSAVLVDE</sequence>
<dbReference type="OrthoDB" id="8892459at2"/>
<dbReference type="AlphaFoldDB" id="A0A4V1A2A5"/>
<dbReference type="RefSeq" id="WP_131280391.1">
    <property type="nucleotide sequence ID" value="NZ_CP031395.1"/>
</dbReference>
<feature type="signal peptide" evidence="1">
    <location>
        <begin position="1"/>
        <end position="18"/>
    </location>
</feature>